<dbReference type="InterPro" id="IPR011333">
    <property type="entry name" value="SKP1/BTB/POZ_sf"/>
</dbReference>
<dbReference type="InterPro" id="IPR000210">
    <property type="entry name" value="BTB/POZ_dom"/>
</dbReference>
<comment type="caution">
    <text evidence="2">The sequence shown here is derived from an EMBL/GenBank/DDBJ whole genome shotgun (WGS) entry which is preliminary data.</text>
</comment>
<dbReference type="Pfam" id="PF00651">
    <property type="entry name" value="BTB"/>
    <property type="match status" value="1"/>
</dbReference>
<dbReference type="PANTHER" id="PTHR24413">
    <property type="entry name" value="SPECKLE-TYPE POZ PROTEIN"/>
    <property type="match status" value="1"/>
</dbReference>
<dbReference type="SUPFAM" id="SSF49599">
    <property type="entry name" value="TRAF domain-like"/>
    <property type="match status" value="1"/>
</dbReference>
<gene>
    <name evidence="2" type="primary">Gm9125_4</name>
    <name evidence="2" type="ORF">AVEN_26886_1</name>
</gene>
<feature type="domain" description="BTB" evidence="1">
    <location>
        <begin position="375"/>
        <end position="436"/>
    </location>
</feature>
<dbReference type="CDD" id="cd18186">
    <property type="entry name" value="BTB_POZ_ZBTB_KLHL-like"/>
    <property type="match status" value="1"/>
</dbReference>
<evidence type="ECO:0000313" key="2">
    <source>
        <dbReference type="EMBL" id="GBN01027.1"/>
    </source>
</evidence>
<organism evidence="2 3">
    <name type="scientific">Araneus ventricosus</name>
    <name type="common">Orbweaver spider</name>
    <name type="synonym">Epeira ventricosa</name>
    <dbReference type="NCBI Taxonomy" id="182803"/>
    <lineage>
        <taxon>Eukaryota</taxon>
        <taxon>Metazoa</taxon>
        <taxon>Ecdysozoa</taxon>
        <taxon>Arthropoda</taxon>
        <taxon>Chelicerata</taxon>
        <taxon>Arachnida</taxon>
        <taxon>Araneae</taxon>
        <taxon>Araneomorphae</taxon>
        <taxon>Entelegynae</taxon>
        <taxon>Araneoidea</taxon>
        <taxon>Araneidae</taxon>
        <taxon>Araneus</taxon>
    </lineage>
</organism>
<dbReference type="InterPro" id="IPR008974">
    <property type="entry name" value="TRAF-like"/>
</dbReference>
<sequence>MSDQIKKAFEVKWRVENLRSWLQPTDDSLYSSQFLAETLANTRWKLRLSRKWHLAEKCISLALERDVDDHLKPIDLNYELSFLACDGSALKSKSCITKFALNTVSQELKVTGAEILGEKKEAYLPEGVLTICCKLWKAWSTISKGGECSIRSVIGKKCVTLEGNIDYFSRIGYSNVTLNFMSLSSEISFISFDVGRQQNEYMTFQRMAVECKCFSSYSCELFFLGARGKHTKCVSDKYLATLLRPQKPCSFNLDYRYNELNIARYLKNDALAFQLEITYYPGVESECIEYADSNYKKLTDESTDLENVNSSNSEDVHSSPLDSLHITEPEDKACDIDKNGSGDEDEYFCAAGKRHLPSTTLKEDLTSLYNDCLFCDTKLRTDTETFPSHRSVLSARSPVFKKMFTTDMKEKAGECINVPDISSDTVRRMLQFLYTDCTGYLDMQSAKDLYIASDKYDIASLKKRCSSFIKKNLCPANVCDVIVLADMHQDKDLESAAHEFVLIYDKEVFGSDEWKLFMKNFSSLSAQVMYLKCMKE</sequence>
<dbReference type="AlphaFoldDB" id="A0A4Y2KHG0"/>
<dbReference type="SMART" id="SM00225">
    <property type="entry name" value="BTB"/>
    <property type="match status" value="1"/>
</dbReference>
<dbReference type="Proteomes" id="UP000499080">
    <property type="component" value="Unassembled WGS sequence"/>
</dbReference>
<reference evidence="2 3" key="1">
    <citation type="journal article" date="2019" name="Sci. Rep.">
        <title>Orb-weaving spider Araneus ventricosus genome elucidates the spidroin gene catalogue.</title>
        <authorList>
            <person name="Kono N."/>
            <person name="Nakamura H."/>
            <person name="Ohtoshi R."/>
            <person name="Moran D.A.P."/>
            <person name="Shinohara A."/>
            <person name="Yoshida Y."/>
            <person name="Fujiwara M."/>
            <person name="Mori M."/>
            <person name="Tomita M."/>
            <person name="Arakawa K."/>
        </authorList>
    </citation>
    <scope>NUCLEOTIDE SEQUENCE [LARGE SCALE GENOMIC DNA]</scope>
</reference>
<dbReference type="Gene3D" id="3.30.710.10">
    <property type="entry name" value="Potassium Channel Kv1.1, Chain A"/>
    <property type="match status" value="1"/>
</dbReference>
<dbReference type="Gene3D" id="2.60.210.10">
    <property type="entry name" value="Apoptosis, Tumor Necrosis Factor Receptor Associated Protein 2, Chain A"/>
    <property type="match status" value="1"/>
</dbReference>
<accession>A0A4Y2KHG0</accession>
<keyword evidence="3" id="KW-1185">Reference proteome</keyword>
<protein>
    <submittedName>
        <fullName evidence="2">TD and POZ domain-containing protein 1-like</fullName>
    </submittedName>
</protein>
<evidence type="ECO:0000313" key="3">
    <source>
        <dbReference type="Proteomes" id="UP000499080"/>
    </source>
</evidence>
<dbReference type="EMBL" id="BGPR01004574">
    <property type="protein sequence ID" value="GBN01027.1"/>
    <property type="molecule type" value="Genomic_DNA"/>
</dbReference>
<dbReference type="SUPFAM" id="SSF54695">
    <property type="entry name" value="POZ domain"/>
    <property type="match status" value="1"/>
</dbReference>
<dbReference type="OrthoDB" id="1022638at2759"/>
<dbReference type="PROSITE" id="PS50097">
    <property type="entry name" value="BTB"/>
    <property type="match status" value="1"/>
</dbReference>
<proteinExistence type="predicted"/>
<evidence type="ECO:0000259" key="1">
    <source>
        <dbReference type="PROSITE" id="PS50097"/>
    </source>
</evidence>
<name>A0A4Y2KHG0_ARAVE</name>
<dbReference type="Gene3D" id="1.25.40.420">
    <property type="match status" value="1"/>
</dbReference>